<dbReference type="RefSeq" id="XP_025587334.1">
    <property type="nucleotide sequence ID" value="XM_025727888.1"/>
</dbReference>
<organism evidence="2 3">
    <name type="scientific">Fusarium venenatum</name>
    <dbReference type="NCBI Taxonomy" id="56646"/>
    <lineage>
        <taxon>Eukaryota</taxon>
        <taxon>Fungi</taxon>
        <taxon>Dikarya</taxon>
        <taxon>Ascomycota</taxon>
        <taxon>Pezizomycotina</taxon>
        <taxon>Sordariomycetes</taxon>
        <taxon>Hypocreomycetidae</taxon>
        <taxon>Hypocreales</taxon>
        <taxon>Nectriaceae</taxon>
        <taxon>Fusarium</taxon>
    </lineage>
</organism>
<name>A0A2L2SZM5_9HYPO</name>
<accession>A0A2L2SZM5</accession>
<dbReference type="InterPro" id="IPR029018">
    <property type="entry name" value="Hex-like_dom2"/>
</dbReference>
<evidence type="ECO:0000313" key="3">
    <source>
        <dbReference type="Proteomes" id="UP000245910"/>
    </source>
</evidence>
<dbReference type="KEGG" id="fvn:FVRRES_00126"/>
<dbReference type="AlphaFoldDB" id="A0A2L2SZM5"/>
<reference evidence="3" key="1">
    <citation type="submission" date="2014-10" db="EMBL/GenBank/DDBJ databases">
        <authorList>
            <person name="King R."/>
        </authorList>
    </citation>
    <scope>NUCLEOTIDE SEQUENCE [LARGE SCALE GENOMIC DNA]</scope>
    <source>
        <strain evidence="3">A3/5</strain>
    </source>
</reference>
<dbReference type="STRING" id="56646.A0A2L2SZM5"/>
<keyword evidence="3" id="KW-1185">Reference proteome</keyword>
<dbReference type="GeneID" id="37251770"/>
<dbReference type="EMBL" id="LN649229">
    <property type="protein sequence ID" value="CEI63614.1"/>
    <property type="molecule type" value="Genomic_DNA"/>
</dbReference>
<dbReference type="GO" id="GO:0016787">
    <property type="term" value="F:hydrolase activity"/>
    <property type="evidence" value="ECO:0007669"/>
    <property type="project" value="UniProtKB-KW"/>
</dbReference>
<dbReference type="Proteomes" id="UP000245910">
    <property type="component" value="Chromosome I"/>
</dbReference>
<dbReference type="Gene3D" id="3.30.379.10">
    <property type="entry name" value="Chitobiase/beta-hexosaminidase domain 2-like"/>
    <property type="match status" value="1"/>
</dbReference>
<proteinExistence type="predicted"/>
<sequence>MKPLEQSVRRYGRLISRIIFKQKLLGFAPTDGSLPSAGEPILLDPDGYEKITGRESKIFTTLELPLQTSSVIVIGSLQKLWPLRQIADAAKVYFRHIQEKWEMFDMQVIKSPWPCAKGVLAIDDSNKCAAIFRAYNLPEQIGVLLYREHG</sequence>
<evidence type="ECO:0000256" key="1">
    <source>
        <dbReference type="ARBA" id="ARBA00022801"/>
    </source>
</evidence>
<evidence type="ECO:0000313" key="2">
    <source>
        <dbReference type="EMBL" id="CEI63614.1"/>
    </source>
</evidence>
<protein>
    <submittedName>
        <fullName evidence="2">Uncharacterized protein</fullName>
    </submittedName>
</protein>
<keyword evidence="1" id="KW-0378">Hydrolase</keyword>